<dbReference type="GO" id="GO:0016614">
    <property type="term" value="F:oxidoreductase activity, acting on CH-OH group of donors"/>
    <property type="evidence" value="ECO:0007669"/>
    <property type="project" value="InterPro"/>
</dbReference>
<dbReference type="InterPro" id="IPR036188">
    <property type="entry name" value="FAD/NAD-bd_sf"/>
</dbReference>
<dbReference type="SUPFAM" id="SSF51905">
    <property type="entry name" value="FAD/NAD(P)-binding domain"/>
    <property type="match status" value="1"/>
</dbReference>
<evidence type="ECO:0000313" key="3">
    <source>
        <dbReference type="EMBL" id="SVB16727.1"/>
    </source>
</evidence>
<dbReference type="Gene3D" id="3.30.560.10">
    <property type="entry name" value="Glucose Oxidase, domain 3"/>
    <property type="match status" value="1"/>
</dbReference>
<comment type="similarity">
    <text evidence="1">Belongs to the GMC oxidoreductase family.</text>
</comment>
<dbReference type="PANTHER" id="PTHR11552:SF147">
    <property type="entry name" value="CHOLINE DEHYDROGENASE, MITOCHONDRIAL"/>
    <property type="match status" value="1"/>
</dbReference>
<dbReference type="AlphaFoldDB" id="A0A382BU38"/>
<dbReference type="Gene3D" id="3.50.50.60">
    <property type="entry name" value="FAD/NAD(P)-binding domain"/>
    <property type="match status" value="1"/>
</dbReference>
<dbReference type="GO" id="GO:0050660">
    <property type="term" value="F:flavin adenine dinucleotide binding"/>
    <property type="evidence" value="ECO:0007669"/>
    <property type="project" value="InterPro"/>
</dbReference>
<gene>
    <name evidence="3" type="ORF">METZ01_LOCUS169581</name>
</gene>
<dbReference type="SUPFAM" id="SSF54373">
    <property type="entry name" value="FAD-linked reductases, C-terminal domain"/>
    <property type="match status" value="1"/>
</dbReference>
<dbReference type="Pfam" id="PF05199">
    <property type="entry name" value="GMC_oxred_C"/>
    <property type="match status" value="1"/>
</dbReference>
<feature type="domain" description="Glucose-methanol-choline oxidoreductase C-terminal" evidence="2">
    <location>
        <begin position="91"/>
        <end position="224"/>
    </location>
</feature>
<dbReference type="PANTHER" id="PTHR11552">
    <property type="entry name" value="GLUCOSE-METHANOL-CHOLINE GMC OXIDOREDUCTASE"/>
    <property type="match status" value="1"/>
</dbReference>
<dbReference type="EMBL" id="UINC01031144">
    <property type="protein sequence ID" value="SVB16727.1"/>
    <property type="molecule type" value="Genomic_DNA"/>
</dbReference>
<feature type="non-terminal residue" evidence="3">
    <location>
        <position position="1"/>
    </location>
</feature>
<proteinExistence type="inferred from homology"/>
<name>A0A382BU38_9ZZZZ</name>
<sequence length="234" mass="25956">EYERKTKSVFQENLRFDRLFLNLVRAQLFKSGPATHPLGFGTGFVKSRPELSLPDIQLFFRLFSVQSREWFPLIREPGPTGIGLLACHLRPEARGTVSLASSNPNDAPRIINNFLASDMDRQTIRQAFKIKRSIAAQSAFAEHIGAEMMPGKDVRSDDQIDAFIRETAITVFHPIGTCRMGADEDSVVDPQLNVRGCENLRVVDASIMPDLVGGNINAPVIMIAEKGADYILGK</sequence>
<reference evidence="3" key="1">
    <citation type="submission" date="2018-05" db="EMBL/GenBank/DDBJ databases">
        <authorList>
            <person name="Lanie J.A."/>
            <person name="Ng W.-L."/>
            <person name="Kazmierczak K.M."/>
            <person name="Andrzejewski T.M."/>
            <person name="Davidsen T.M."/>
            <person name="Wayne K.J."/>
            <person name="Tettelin H."/>
            <person name="Glass J.I."/>
            <person name="Rusch D."/>
            <person name="Podicherti R."/>
            <person name="Tsui H.-C.T."/>
            <person name="Winkler M.E."/>
        </authorList>
    </citation>
    <scope>NUCLEOTIDE SEQUENCE</scope>
</reference>
<evidence type="ECO:0000259" key="2">
    <source>
        <dbReference type="Pfam" id="PF05199"/>
    </source>
</evidence>
<dbReference type="InterPro" id="IPR007867">
    <property type="entry name" value="GMC_OxRtase_C"/>
</dbReference>
<protein>
    <recommendedName>
        <fullName evidence="2">Glucose-methanol-choline oxidoreductase C-terminal domain-containing protein</fullName>
    </recommendedName>
</protein>
<accession>A0A382BU38</accession>
<evidence type="ECO:0000256" key="1">
    <source>
        <dbReference type="ARBA" id="ARBA00010790"/>
    </source>
</evidence>
<dbReference type="InterPro" id="IPR012132">
    <property type="entry name" value="GMC_OxRdtase"/>
</dbReference>
<organism evidence="3">
    <name type="scientific">marine metagenome</name>
    <dbReference type="NCBI Taxonomy" id="408172"/>
    <lineage>
        <taxon>unclassified sequences</taxon>
        <taxon>metagenomes</taxon>
        <taxon>ecological metagenomes</taxon>
    </lineage>
</organism>